<organism evidence="2 3">
    <name type="scientific">Cyclostephanos tholiformis</name>
    <dbReference type="NCBI Taxonomy" id="382380"/>
    <lineage>
        <taxon>Eukaryota</taxon>
        <taxon>Sar</taxon>
        <taxon>Stramenopiles</taxon>
        <taxon>Ochrophyta</taxon>
        <taxon>Bacillariophyta</taxon>
        <taxon>Coscinodiscophyceae</taxon>
        <taxon>Thalassiosirophycidae</taxon>
        <taxon>Stephanodiscales</taxon>
        <taxon>Stephanodiscaceae</taxon>
        <taxon>Cyclostephanos</taxon>
    </lineage>
</organism>
<evidence type="ECO:0000313" key="3">
    <source>
        <dbReference type="Proteomes" id="UP001530377"/>
    </source>
</evidence>
<feature type="chain" id="PRO_5044749427" evidence="1">
    <location>
        <begin position="21"/>
        <end position="95"/>
    </location>
</feature>
<sequence length="95" mass="10522">MKLIISRIVALATAFVCVSAHELRGGPNLLSGVKTDDSDLKTDGGSPEWYPKTKFIAYIPEEKGRTDPWNHKAGITKIIEKINKTTKIINEAKNQ</sequence>
<keyword evidence="1" id="KW-0732">Signal</keyword>
<dbReference type="EMBL" id="JALLPB020000783">
    <property type="protein sequence ID" value="KAL3806560.1"/>
    <property type="molecule type" value="Genomic_DNA"/>
</dbReference>
<protein>
    <submittedName>
        <fullName evidence="2">Uncharacterized protein</fullName>
    </submittedName>
</protein>
<evidence type="ECO:0000313" key="2">
    <source>
        <dbReference type="EMBL" id="KAL3806560.1"/>
    </source>
</evidence>
<keyword evidence="3" id="KW-1185">Reference proteome</keyword>
<accession>A0ABD3R0Y2</accession>
<gene>
    <name evidence="2" type="ORF">ACHAXA_005392</name>
</gene>
<proteinExistence type="predicted"/>
<name>A0ABD3R0Y2_9STRA</name>
<reference evidence="2 3" key="1">
    <citation type="submission" date="2024-10" db="EMBL/GenBank/DDBJ databases">
        <title>Updated reference genomes for cyclostephanoid diatoms.</title>
        <authorList>
            <person name="Roberts W.R."/>
            <person name="Alverson A.J."/>
        </authorList>
    </citation>
    <scope>NUCLEOTIDE SEQUENCE [LARGE SCALE GENOMIC DNA]</scope>
    <source>
        <strain evidence="2 3">AJA228-03</strain>
    </source>
</reference>
<comment type="caution">
    <text evidence="2">The sequence shown here is derived from an EMBL/GenBank/DDBJ whole genome shotgun (WGS) entry which is preliminary data.</text>
</comment>
<dbReference type="Proteomes" id="UP001530377">
    <property type="component" value="Unassembled WGS sequence"/>
</dbReference>
<evidence type="ECO:0000256" key="1">
    <source>
        <dbReference type="SAM" id="SignalP"/>
    </source>
</evidence>
<feature type="signal peptide" evidence="1">
    <location>
        <begin position="1"/>
        <end position="20"/>
    </location>
</feature>
<dbReference type="AlphaFoldDB" id="A0ABD3R0Y2"/>